<dbReference type="RefSeq" id="WP_377355685.1">
    <property type="nucleotide sequence ID" value="NZ_JBHTCM010000004.1"/>
</dbReference>
<protein>
    <submittedName>
        <fullName evidence="1">VOC family protein</fullName>
    </submittedName>
</protein>
<dbReference type="SUPFAM" id="SSF54593">
    <property type="entry name" value="Glyoxalase/Bleomycin resistance protein/Dihydroxybiphenyl dioxygenase"/>
    <property type="match status" value="1"/>
</dbReference>
<evidence type="ECO:0000313" key="1">
    <source>
        <dbReference type="EMBL" id="MFC7331730.1"/>
    </source>
</evidence>
<reference evidence="2" key="1">
    <citation type="journal article" date="2019" name="Int. J. Syst. Evol. Microbiol.">
        <title>The Global Catalogue of Microorganisms (GCM) 10K type strain sequencing project: providing services to taxonomists for standard genome sequencing and annotation.</title>
        <authorList>
            <consortium name="The Broad Institute Genomics Platform"/>
            <consortium name="The Broad Institute Genome Sequencing Center for Infectious Disease"/>
            <person name="Wu L."/>
            <person name="Ma J."/>
        </authorList>
    </citation>
    <scope>NUCLEOTIDE SEQUENCE [LARGE SCALE GENOMIC DNA]</scope>
    <source>
        <strain evidence="2">CGMCC 1.16275</strain>
    </source>
</reference>
<sequence length="343" mass="37345">MAERYAGRSGVVGGVQEAFIGVRDPVAAIRHWERFGYRVGPAGQLAADAARTLYGVDSPLHSVRLLHQDADQGLLRLMVWDRPAGPGLGTGPWRVQGNRWLACLTDDILNIANHAEVLRAQGGPIGFVDPVHVPPQRPEAALRPFDQPVPATRQMTLTQPLWRLLCVQVFGGSGRAQPTINPACLMRTGPAMHFGMVIQDDRPEILEFYDRTLGLLRATDQSLPYDPSRGAPRLLDLREGEWHGLVDFDAAVAATDPAPVRAARLRVLRFRSASALPDARRESRPGQLGLSGYCLRVHGLAALRDRIAAAGAGEVTPVVEDEFGRPACAFVAPDGYHWTAFEA</sequence>
<name>A0ABW2KQY0_9PROT</name>
<organism evidence="1 2">
    <name type="scientific">Rhodocista pekingensis</name>
    <dbReference type="NCBI Taxonomy" id="201185"/>
    <lineage>
        <taxon>Bacteria</taxon>
        <taxon>Pseudomonadati</taxon>
        <taxon>Pseudomonadota</taxon>
        <taxon>Alphaproteobacteria</taxon>
        <taxon>Rhodospirillales</taxon>
        <taxon>Azospirillaceae</taxon>
        <taxon>Rhodocista</taxon>
    </lineage>
</organism>
<accession>A0ABW2KQY0</accession>
<dbReference type="Proteomes" id="UP001596456">
    <property type="component" value="Unassembled WGS sequence"/>
</dbReference>
<comment type="caution">
    <text evidence="1">The sequence shown here is derived from an EMBL/GenBank/DDBJ whole genome shotgun (WGS) entry which is preliminary data.</text>
</comment>
<dbReference type="EMBL" id="JBHTCM010000004">
    <property type="protein sequence ID" value="MFC7331730.1"/>
    <property type="molecule type" value="Genomic_DNA"/>
</dbReference>
<proteinExistence type="predicted"/>
<dbReference type="InterPro" id="IPR029068">
    <property type="entry name" value="Glyas_Bleomycin-R_OHBP_Dase"/>
</dbReference>
<evidence type="ECO:0000313" key="2">
    <source>
        <dbReference type="Proteomes" id="UP001596456"/>
    </source>
</evidence>
<dbReference type="Gene3D" id="3.10.180.10">
    <property type="entry name" value="2,3-Dihydroxybiphenyl 1,2-Dioxygenase, domain 1"/>
    <property type="match status" value="1"/>
</dbReference>
<keyword evidence="2" id="KW-1185">Reference proteome</keyword>
<gene>
    <name evidence="1" type="ORF">ACFQPS_01015</name>
</gene>